<comment type="caution">
    <text evidence="1">The sequence shown here is derived from an EMBL/GenBank/DDBJ whole genome shotgun (WGS) entry which is preliminary data.</text>
</comment>
<keyword evidence="2" id="KW-1185">Reference proteome</keyword>
<gene>
    <name evidence="1" type="ORF">BKG84_24395</name>
</gene>
<reference evidence="1 2" key="1">
    <citation type="submission" date="2016-10" db="EMBL/GenBank/DDBJ databases">
        <title>Evaluation of Human, Veterinary and Environmental Mycobacterium chelonae Isolates by Core Genome Phylogenomic Analysis, Targeted Gene Comparison, and Anti-microbial Susceptibility Patterns: A Tale of Mistaken Identities.</title>
        <authorList>
            <person name="Fogelson S.B."/>
            <person name="Camus A.C."/>
            <person name="Lorenz W."/>
            <person name="Vasireddy R."/>
            <person name="Vasireddy S."/>
            <person name="Smith T."/>
            <person name="Brown-Elliott B.A."/>
            <person name="Wallace R.J.Jr."/>
            <person name="Hasan N.A."/>
            <person name="Reischl U."/>
            <person name="Sanchez S."/>
        </authorList>
    </citation>
    <scope>NUCLEOTIDE SEQUENCE [LARGE SCALE GENOMIC DNA]</scope>
    <source>
        <strain evidence="1 2">15518</strain>
    </source>
</reference>
<dbReference type="RefSeq" id="WP_070952744.1">
    <property type="nucleotide sequence ID" value="NZ_MLIS01000004.1"/>
</dbReference>
<accession>A0A1S1LUK7</accession>
<evidence type="ECO:0000313" key="1">
    <source>
        <dbReference type="EMBL" id="OHU76039.1"/>
    </source>
</evidence>
<name>A0A1S1LUK7_MYCCH</name>
<proteinExistence type="predicted"/>
<dbReference type="Proteomes" id="UP000179441">
    <property type="component" value="Unassembled WGS sequence"/>
</dbReference>
<evidence type="ECO:0000313" key="2">
    <source>
        <dbReference type="Proteomes" id="UP000179441"/>
    </source>
</evidence>
<sequence length="244" mass="26865">MTAPETLPLSSDTRFKLREILRDIPGSHEQWADIQDVLDDATVDAGELLRVLATVRTSVRIIVTKTDQELAQLRRERDTVRSYLGTTASLTDLVPTGAAFSVQSLGIQPFDIDAAALERWIFNIGAEAVMDKLPVYGHPLLPHSTTPTAELAEFLADAYAERVLVADPRLTLDMLVADSIDGLGYHVRILNRQHPAQRFGLIGAWTAFEFADLEAGVFDQALRYLTDVTTAANEVLEAINRPGL</sequence>
<organism evidence="1 2">
    <name type="scientific">Mycobacteroides chelonae</name>
    <name type="common">Mycobacterium chelonae</name>
    <dbReference type="NCBI Taxonomy" id="1774"/>
    <lineage>
        <taxon>Bacteria</taxon>
        <taxon>Bacillati</taxon>
        <taxon>Actinomycetota</taxon>
        <taxon>Actinomycetes</taxon>
        <taxon>Mycobacteriales</taxon>
        <taxon>Mycobacteriaceae</taxon>
        <taxon>Mycobacteroides</taxon>
    </lineage>
</organism>
<dbReference type="EMBL" id="MLIS01000004">
    <property type="protein sequence ID" value="OHU76039.1"/>
    <property type="molecule type" value="Genomic_DNA"/>
</dbReference>
<protein>
    <submittedName>
        <fullName evidence="1">Uncharacterized protein</fullName>
    </submittedName>
</protein>
<dbReference type="AlphaFoldDB" id="A0A1S1LUK7"/>